<dbReference type="RefSeq" id="WP_201881876.1">
    <property type="nucleotide sequence ID" value="NZ_JAERRF010000034.1"/>
</dbReference>
<protein>
    <submittedName>
        <fullName evidence="2">Uncharacterized protein</fullName>
    </submittedName>
</protein>
<evidence type="ECO:0000313" key="2">
    <source>
        <dbReference type="EMBL" id="MBL1101913.1"/>
    </source>
</evidence>
<comment type="caution">
    <text evidence="2">The sequence shown here is derived from an EMBL/GenBank/DDBJ whole genome shotgun (WGS) entry which is preliminary data.</text>
</comment>
<sequence>MAGRRSLTAGEGGWGASSQRRLGSGVVLSGGVPGPYRVGVCTVAARD</sequence>
<dbReference type="EMBL" id="JAERRF010000034">
    <property type="protein sequence ID" value="MBL1101913.1"/>
    <property type="molecule type" value="Genomic_DNA"/>
</dbReference>
<evidence type="ECO:0000313" key="3">
    <source>
        <dbReference type="Proteomes" id="UP000634229"/>
    </source>
</evidence>
<proteinExistence type="predicted"/>
<reference evidence="2 3" key="1">
    <citation type="submission" date="2021-01" db="EMBL/GenBank/DDBJ databases">
        <title>WGS of actinomycetes isolated from Thailand.</title>
        <authorList>
            <person name="Thawai C."/>
        </authorList>
    </citation>
    <scope>NUCLEOTIDE SEQUENCE [LARGE SCALE GENOMIC DNA]</scope>
    <source>
        <strain evidence="2 3">CA1R205</strain>
    </source>
</reference>
<feature type="region of interest" description="Disordered" evidence="1">
    <location>
        <begin position="1"/>
        <end position="21"/>
    </location>
</feature>
<name>A0ABS1NPA8_9ACTN</name>
<keyword evidence="3" id="KW-1185">Reference proteome</keyword>
<dbReference type="Proteomes" id="UP000634229">
    <property type="component" value="Unassembled WGS sequence"/>
</dbReference>
<gene>
    <name evidence="2" type="ORF">JK363_35830</name>
</gene>
<evidence type="ECO:0000256" key="1">
    <source>
        <dbReference type="SAM" id="MobiDB-lite"/>
    </source>
</evidence>
<accession>A0ABS1NPA8</accession>
<organism evidence="2 3">
    <name type="scientific">Streptomyces coffeae</name>
    <dbReference type="NCBI Taxonomy" id="621382"/>
    <lineage>
        <taxon>Bacteria</taxon>
        <taxon>Bacillati</taxon>
        <taxon>Actinomycetota</taxon>
        <taxon>Actinomycetes</taxon>
        <taxon>Kitasatosporales</taxon>
        <taxon>Streptomycetaceae</taxon>
        <taxon>Streptomyces</taxon>
    </lineage>
</organism>